<dbReference type="KEGG" id="gtt:GUITHDRAFT_100862"/>
<feature type="region of interest" description="Disordered" evidence="1">
    <location>
        <begin position="44"/>
        <end position="75"/>
    </location>
</feature>
<organism evidence="2">
    <name type="scientific">Guillardia theta (strain CCMP2712)</name>
    <name type="common">Cryptophyte</name>
    <dbReference type="NCBI Taxonomy" id="905079"/>
    <lineage>
        <taxon>Eukaryota</taxon>
        <taxon>Cryptophyceae</taxon>
        <taxon>Pyrenomonadales</taxon>
        <taxon>Geminigeraceae</taxon>
        <taxon>Guillardia</taxon>
    </lineage>
</organism>
<protein>
    <submittedName>
        <fullName evidence="2 3">Uncharacterized protein</fullName>
    </submittedName>
</protein>
<proteinExistence type="predicted"/>
<evidence type="ECO:0000256" key="1">
    <source>
        <dbReference type="SAM" id="MobiDB-lite"/>
    </source>
</evidence>
<reference evidence="3" key="3">
    <citation type="submission" date="2016-03" db="UniProtKB">
        <authorList>
            <consortium name="EnsemblProtists"/>
        </authorList>
    </citation>
    <scope>IDENTIFICATION</scope>
</reference>
<keyword evidence="4" id="KW-1185">Reference proteome</keyword>
<reference evidence="2 4" key="1">
    <citation type="journal article" date="2012" name="Nature">
        <title>Algal genomes reveal evolutionary mosaicism and the fate of nucleomorphs.</title>
        <authorList>
            <consortium name="DOE Joint Genome Institute"/>
            <person name="Curtis B.A."/>
            <person name="Tanifuji G."/>
            <person name="Burki F."/>
            <person name="Gruber A."/>
            <person name="Irimia M."/>
            <person name="Maruyama S."/>
            <person name="Arias M.C."/>
            <person name="Ball S.G."/>
            <person name="Gile G.H."/>
            <person name="Hirakawa Y."/>
            <person name="Hopkins J.F."/>
            <person name="Kuo A."/>
            <person name="Rensing S.A."/>
            <person name="Schmutz J."/>
            <person name="Symeonidi A."/>
            <person name="Elias M."/>
            <person name="Eveleigh R.J."/>
            <person name="Herman E.K."/>
            <person name="Klute M.J."/>
            <person name="Nakayama T."/>
            <person name="Obornik M."/>
            <person name="Reyes-Prieto A."/>
            <person name="Armbrust E.V."/>
            <person name="Aves S.J."/>
            <person name="Beiko R.G."/>
            <person name="Coutinho P."/>
            <person name="Dacks J.B."/>
            <person name="Durnford D.G."/>
            <person name="Fast N.M."/>
            <person name="Green B.R."/>
            <person name="Grisdale C.J."/>
            <person name="Hempel F."/>
            <person name="Henrissat B."/>
            <person name="Hoppner M.P."/>
            <person name="Ishida K."/>
            <person name="Kim E."/>
            <person name="Koreny L."/>
            <person name="Kroth P.G."/>
            <person name="Liu Y."/>
            <person name="Malik S.B."/>
            <person name="Maier U.G."/>
            <person name="McRose D."/>
            <person name="Mock T."/>
            <person name="Neilson J.A."/>
            <person name="Onodera N.T."/>
            <person name="Poole A.M."/>
            <person name="Pritham E.J."/>
            <person name="Richards T.A."/>
            <person name="Rocap G."/>
            <person name="Roy S.W."/>
            <person name="Sarai C."/>
            <person name="Schaack S."/>
            <person name="Shirato S."/>
            <person name="Slamovits C.H."/>
            <person name="Spencer D.F."/>
            <person name="Suzuki S."/>
            <person name="Worden A.Z."/>
            <person name="Zauner S."/>
            <person name="Barry K."/>
            <person name="Bell C."/>
            <person name="Bharti A.K."/>
            <person name="Crow J.A."/>
            <person name="Grimwood J."/>
            <person name="Kramer R."/>
            <person name="Lindquist E."/>
            <person name="Lucas S."/>
            <person name="Salamov A."/>
            <person name="McFadden G.I."/>
            <person name="Lane C.E."/>
            <person name="Keeling P.J."/>
            <person name="Gray M.W."/>
            <person name="Grigoriev I.V."/>
            <person name="Archibald J.M."/>
        </authorList>
    </citation>
    <scope>NUCLEOTIDE SEQUENCE</scope>
    <source>
        <strain evidence="2 4">CCMP2712</strain>
    </source>
</reference>
<evidence type="ECO:0000313" key="4">
    <source>
        <dbReference type="Proteomes" id="UP000011087"/>
    </source>
</evidence>
<dbReference type="GeneID" id="17309843"/>
<evidence type="ECO:0000313" key="2">
    <source>
        <dbReference type="EMBL" id="EKX53149.1"/>
    </source>
</evidence>
<dbReference type="HOGENOM" id="CLU_1328565_0_0_1"/>
<gene>
    <name evidence="2" type="ORF">GUITHDRAFT_100862</name>
</gene>
<dbReference type="EnsemblProtists" id="EKX53149">
    <property type="protein sequence ID" value="EKX53149"/>
    <property type="gene ID" value="GUITHDRAFT_100862"/>
</dbReference>
<reference evidence="4" key="2">
    <citation type="submission" date="2012-11" db="EMBL/GenBank/DDBJ databases">
        <authorList>
            <person name="Kuo A."/>
            <person name="Curtis B.A."/>
            <person name="Tanifuji G."/>
            <person name="Burki F."/>
            <person name="Gruber A."/>
            <person name="Irimia M."/>
            <person name="Maruyama S."/>
            <person name="Arias M.C."/>
            <person name="Ball S.G."/>
            <person name="Gile G.H."/>
            <person name="Hirakawa Y."/>
            <person name="Hopkins J.F."/>
            <person name="Rensing S.A."/>
            <person name="Schmutz J."/>
            <person name="Symeonidi A."/>
            <person name="Elias M."/>
            <person name="Eveleigh R.J."/>
            <person name="Herman E.K."/>
            <person name="Klute M.J."/>
            <person name="Nakayama T."/>
            <person name="Obornik M."/>
            <person name="Reyes-Prieto A."/>
            <person name="Armbrust E.V."/>
            <person name="Aves S.J."/>
            <person name="Beiko R.G."/>
            <person name="Coutinho P."/>
            <person name="Dacks J.B."/>
            <person name="Durnford D.G."/>
            <person name="Fast N.M."/>
            <person name="Green B.R."/>
            <person name="Grisdale C."/>
            <person name="Hempe F."/>
            <person name="Henrissat B."/>
            <person name="Hoppner M.P."/>
            <person name="Ishida K.-I."/>
            <person name="Kim E."/>
            <person name="Koreny L."/>
            <person name="Kroth P.G."/>
            <person name="Liu Y."/>
            <person name="Malik S.-B."/>
            <person name="Maier U.G."/>
            <person name="McRose D."/>
            <person name="Mock T."/>
            <person name="Neilson J.A."/>
            <person name="Onodera N.T."/>
            <person name="Poole A.M."/>
            <person name="Pritham E.J."/>
            <person name="Richards T.A."/>
            <person name="Rocap G."/>
            <person name="Roy S.W."/>
            <person name="Sarai C."/>
            <person name="Schaack S."/>
            <person name="Shirato S."/>
            <person name="Slamovits C.H."/>
            <person name="Spencer D.F."/>
            <person name="Suzuki S."/>
            <person name="Worden A.Z."/>
            <person name="Zauner S."/>
            <person name="Barry K."/>
            <person name="Bell C."/>
            <person name="Bharti A.K."/>
            <person name="Crow J.A."/>
            <person name="Grimwood J."/>
            <person name="Kramer R."/>
            <person name="Lindquist E."/>
            <person name="Lucas S."/>
            <person name="Salamov A."/>
            <person name="McFadden G.I."/>
            <person name="Lane C.E."/>
            <person name="Keeling P.J."/>
            <person name="Gray M.W."/>
            <person name="Grigoriev I.V."/>
            <person name="Archibald J.M."/>
        </authorList>
    </citation>
    <scope>NUCLEOTIDE SEQUENCE</scope>
    <source>
        <strain evidence="4">CCMP2712</strain>
    </source>
</reference>
<name>L1JXT6_GUITC</name>
<dbReference type="RefSeq" id="XP_005840129.1">
    <property type="nucleotide sequence ID" value="XM_005840072.1"/>
</dbReference>
<evidence type="ECO:0000313" key="3">
    <source>
        <dbReference type="EnsemblProtists" id="EKX53149"/>
    </source>
</evidence>
<dbReference type="PaxDb" id="55529-EKX53149"/>
<dbReference type="Proteomes" id="UP000011087">
    <property type="component" value="Unassembled WGS sequence"/>
</dbReference>
<accession>L1JXT6</accession>
<feature type="compositionally biased region" description="Polar residues" evidence="1">
    <location>
        <begin position="63"/>
        <end position="75"/>
    </location>
</feature>
<sequence>MRVVRRESIILTVESADKLDKSGICSPGHLSNVNRIAGKLQLEQAKSSGPKKYGRRGKEKASSENLTGNGTTNKPLAGNSYQADLCLKFEQDVYLRDVFQGHIASPDHVKSVASSNNECFNNVLVKRGEYICFEITKPSNQALTKIHQLSRLYSQEGLKDDFIGRGATIAAFGLIVNGNRQKFEETAEKVRKFFVEAAKDQGRISVV</sequence>
<dbReference type="AlphaFoldDB" id="L1JXT6"/>
<dbReference type="EMBL" id="JH992970">
    <property type="protein sequence ID" value="EKX53149.1"/>
    <property type="molecule type" value="Genomic_DNA"/>
</dbReference>